<dbReference type="Gene3D" id="3.40.50.10260">
    <property type="entry name" value="YjeF N-terminal domain"/>
    <property type="match status" value="1"/>
</dbReference>
<dbReference type="SUPFAM" id="SSF64153">
    <property type="entry name" value="YjeF N-terminal domain-like"/>
    <property type="match status" value="1"/>
</dbReference>
<dbReference type="InterPro" id="IPR036652">
    <property type="entry name" value="YjeF_N_dom_sf"/>
</dbReference>
<name>A0A9N8HMV9_9STRA</name>
<accession>A0A9N8HMV9</accession>
<gene>
    <name evidence="2" type="ORF">SEMRO_936_G222100.1</name>
</gene>
<dbReference type="Pfam" id="PF03853">
    <property type="entry name" value="YjeF_N"/>
    <property type="match status" value="1"/>
</dbReference>
<organism evidence="2 3">
    <name type="scientific">Seminavis robusta</name>
    <dbReference type="NCBI Taxonomy" id="568900"/>
    <lineage>
        <taxon>Eukaryota</taxon>
        <taxon>Sar</taxon>
        <taxon>Stramenopiles</taxon>
        <taxon>Ochrophyta</taxon>
        <taxon>Bacillariophyta</taxon>
        <taxon>Bacillariophyceae</taxon>
        <taxon>Bacillariophycidae</taxon>
        <taxon>Naviculales</taxon>
        <taxon>Naviculaceae</taxon>
        <taxon>Seminavis</taxon>
    </lineage>
</organism>
<sequence length="248" mass="26862">MANPGPPSAIDLPLLDGEEARRIDLEVTEKLGRVRVLEGVATRVADTLLYHLDITSSIPFLFVAGKGNNGANAIAAARMLHLRGRETFVVLLVDPAKDDLRPNIREQIDLYHDFAGGDRLFPLDLDKIQQFEGVLIDGILGTGITDPPRGISKQAIQAMNQAGNNAKGILAIDIPSGLNHITGEAPGECIRAKWTLNLHMLKRGQLQEVARPYVGELYSAESGLGFSTFPGLEASFAAFYKDGPIRKV</sequence>
<reference evidence="2" key="1">
    <citation type="submission" date="2020-06" db="EMBL/GenBank/DDBJ databases">
        <authorList>
            <consortium name="Plant Systems Biology data submission"/>
        </authorList>
    </citation>
    <scope>NUCLEOTIDE SEQUENCE</scope>
    <source>
        <strain evidence="2">D6</strain>
    </source>
</reference>
<dbReference type="PROSITE" id="PS51385">
    <property type="entry name" value="YJEF_N"/>
    <property type="match status" value="1"/>
</dbReference>
<dbReference type="InterPro" id="IPR004443">
    <property type="entry name" value="YjeF_N_dom"/>
</dbReference>
<protein>
    <submittedName>
        <fullName evidence="2">Bifunctional NAD(P)H-hydrate repair enzyme</fullName>
    </submittedName>
</protein>
<dbReference type="AlphaFoldDB" id="A0A9N8HMV9"/>
<evidence type="ECO:0000313" key="2">
    <source>
        <dbReference type="EMBL" id="CAB9518457.1"/>
    </source>
</evidence>
<comment type="caution">
    <text evidence="2">The sequence shown here is derived from an EMBL/GenBank/DDBJ whole genome shotgun (WGS) entry which is preliminary data.</text>
</comment>
<dbReference type="OrthoDB" id="10064708at2759"/>
<evidence type="ECO:0000259" key="1">
    <source>
        <dbReference type="PROSITE" id="PS51385"/>
    </source>
</evidence>
<proteinExistence type="predicted"/>
<dbReference type="Proteomes" id="UP001153069">
    <property type="component" value="Unassembled WGS sequence"/>
</dbReference>
<evidence type="ECO:0000313" key="3">
    <source>
        <dbReference type="Proteomes" id="UP001153069"/>
    </source>
</evidence>
<dbReference type="EMBL" id="CAICTM010000934">
    <property type="protein sequence ID" value="CAB9518457.1"/>
    <property type="molecule type" value="Genomic_DNA"/>
</dbReference>
<feature type="domain" description="YjeF N-terminal" evidence="1">
    <location>
        <begin position="20"/>
        <end position="230"/>
    </location>
</feature>
<keyword evidence="3" id="KW-1185">Reference proteome</keyword>